<dbReference type="PANTHER" id="PTHR13861:SF2">
    <property type="entry name" value="V-TYPE PROTON ATPASE SUBUNIT F"/>
    <property type="match status" value="1"/>
</dbReference>
<evidence type="ECO:0000256" key="2">
    <source>
        <dbReference type="ARBA" id="ARBA00022448"/>
    </source>
</evidence>
<dbReference type="Gene3D" id="3.40.50.10580">
    <property type="entry name" value="ATPase, V1 complex, subunit F"/>
    <property type="match status" value="1"/>
</dbReference>
<dbReference type="PANTHER" id="PTHR13861">
    <property type="entry name" value="VACUOLAR ATP SYNTHASE SUBUNIT F"/>
    <property type="match status" value="1"/>
</dbReference>
<organism evidence="6 7">
    <name type="scientific">Sphaeroforma arctica JP610</name>
    <dbReference type="NCBI Taxonomy" id="667725"/>
    <lineage>
        <taxon>Eukaryota</taxon>
        <taxon>Ichthyosporea</taxon>
        <taxon>Ichthyophonida</taxon>
        <taxon>Sphaeroforma</taxon>
    </lineage>
</organism>
<proteinExistence type="inferred from homology"/>
<accession>A0A0L0GDI4</accession>
<comment type="subunit">
    <text evidence="5">V-ATPase is a heteromultimeric enzyme made up of two complexes: the ATP-hydrolytic V1 complex and the proton translocation V0 complex.</text>
</comment>
<evidence type="ECO:0000256" key="1">
    <source>
        <dbReference type="ARBA" id="ARBA00010148"/>
    </source>
</evidence>
<dbReference type="FunFam" id="3.40.50.10580:FF:000001">
    <property type="entry name" value="V-type proton ATPase subunit F"/>
    <property type="match status" value="1"/>
</dbReference>
<dbReference type="NCBIfam" id="TIGR01101">
    <property type="entry name" value="V_ATP_synt_F"/>
    <property type="match status" value="1"/>
</dbReference>
<gene>
    <name evidence="6" type="ORF">SARC_00924</name>
</gene>
<dbReference type="GeneID" id="25901428"/>
<comment type="similarity">
    <text evidence="1 5">Belongs to the V-ATPase F subunit family.</text>
</comment>
<dbReference type="SUPFAM" id="SSF159468">
    <property type="entry name" value="AtpF-like"/>
    <property type="match status" value="1"/>
</dbReference>
<evidence type="ECO:0000256" key="3">
    <source>
        <dbReference type="ARBA" id="ARBA00022781"/>
    </source>
</evidence>
<evidence type="ECO:0000313" key="6">
    <source>
        <dbReference type="EMBL" id="KNC86974.1"/>
    </source>
</evidence>
<reference evidence="6 7" key="1">
    <citation type="submission" date="2011-02" db="EMBL/GenBank/DDBJ databases">
        <title>The Genome Sequence of Sphaeroforma arctica JP610.</title>
        <authorList>
            <consortium name="The Broad Institute Genome Sequencing Platform"/>
            <person name="Russ C."/>
            <person name="Cuomo C."/>
            <person name="Young S.K."/>
            <person name="Zeng Q."/>
            <person name="Gargeya S."/>
            <person name="Alvarado L."/>
            <person name="Berlin A."/>
            <person name="Chapman S.B."/>
            <person name="Chen Z."/>
            <person name="Freedman E."/>
            <person name="Gellesch M."/>
            <person name="Goldberg J."/>
            <person name="Griggs A."/>
            <person name="Gujja S."/>
            <person name="Heilman E."/>
            <person name="Heiman D."/>
            <person name="Howarth C."/>
            <person name="Mehta T."/>
            <person name="Neiman D."/>
            <person name="Pearson M."/>
            <person name="Roberts A."/>
            <person name="Saif S."/>
            <person name="Shea T."/>
            <person name="Shenoy N."/>
            <person name="Sisk P."/>
            <person name="Stolte C."/>
            <person name="Sykes S."/>
            <person name="White J."/>
            <person name="Yandava C."/>
            <person name="Burger G."/>
            <person name="Gray M.W."/>
            <person name="Holland P.W.H."/>
            <person name="King N."/>
            <person name="Lang F.B.F."/>
            <person name="Roger A.J."/>
            <person name="Ruiz-Trillo I."/>
            <person name="Haas B."/>
            <person name="Nusbaum C."/>
            <person name="Birren B."/>
        </authorList>
    </citation>
    <scope>NUCLEOTIDE SEQUENCE [LARGE SCALE GENOMIC DNA]</scope>
    <source>
        <strain evidence="6 7">JP610</strain>
    </source>
</reference>
<protein>
    <recommendedName>
        <fullName evidence="5">V-type proton ATPase subunit F</fullName>
    </recommendedName>
</protein>
<evidence type="ECO:0000313" key="7">
    <source>
        <dbReference type="Proteomes" id="UP000054560"/>
    </source>
</evidence>
<keyword evidence="2 5" id="KW-0813">Transport</keyword>
<comment type="function">
    <text evidence="5">Subunit of the V1 complex of vacuolar(H+)-ATPase (V-ATPase), a multisubunit enzyme composed of a peripheral complex (V1) that hydrolyzes ATP and a membrane integral complex (V0) that translocates protons. V-ATPase is responsible for acidifying and maintaining the pH of intracellular compartments.</text>
</comment>
<dbReference type="InterPro" id="IPR005772">
    <property type="entry name" value="ATPase_V1-cplx_fsu_euk"/>
</dbReference>
<dbReference type="eggNOG" id="KOG3432">
    <property type="taxonomic scope" value="Eukaryota"/>
</dbReference>
<keyword evidence="4 5" id="KW-0406">Ion transport</keyword>
<dbReference type="GO" id="GO:0033180">
    <property type="term" value="C:proton-transporting V-type ATPase, V1 domain"/>
    <property type="evidence" value="ECO:0007669"/>
    <property type="project" value="InterPro"/>
</dbReference>
<dbReference type="PIRSF" id="PIRSF015945">
    <property type="entry name" value="ATPase_V1_F_euk"/>
    <property type="match status" value="1"/>
</dbReference>
<dbReference type="RefSeq" id="XP_014160876.1">
    <property type="nucleotide sequence ID" value="XM_014305401.1"/>
</dbReference>
<dbReference type="STRING" id="667725.A0A0L0GDI4"/>
<dbReference type="InterPro" id="IPR036906">
    <property type="entry name" value="ATPase_V1_fsu_sf"/>
</dbReference>
<dbReference type="AlphaFoldDB" id="A0A0L0GDI4"/>
<keyword evidence="3 5" id="KW-0375">Hydrogen ion transport</keyword>
<name>A0A0L0GDI4_9EUKA</name>
<evidence type="ECO:0000256" key="5">
    <source>
        <dbReference type="PIRNR" id="PIRNR015945"/>
    </source>
</evidence>
<dbReference type="GO" id="GO:0046961">
    <property type="term" value="F:proton-transporting ATPase activity, rotational mechanism"/>
    <property type="evidence" value="ECO:0007669"/>
    <property type="project" value="InterPro"/>
</dbReference>
<dbReference type="InterPro" id="IPR008218">
    <property type="entry name" value="ATPase_V1-cplx_f_g_su"/>
</dbReference>
<dbReference type="EMBL" id="KQ241628">
    <property type="protein sequence ID" value="KNC86974.1"/>
    <property type="molecule type" value="Genomic_DNA"/>
</dbReference>
<dbReference type="Pfam" id="PF01990">
    <property type="entry name" value="ATP-synt_F"/>
    <property type="match status" value="1"/>
</dbReference>
<evidence type="ECO:0000256" key="4">
    <source>
        <dbReference type="ARBA" id="ARBA00023065"/>
    </source>
</evidence>
<keyword evidence="7" id="KW-1185">Reference proteome</keyword>
<sequence length="117" mass="12774">MAASKEGLIAVIGNEDTVTGFLLAGVGDVDAKKRSNFLVVKNDTTAQEIEEAFRSFTQRPDISVILINQNIATEIRYAIDRYNQPVPAVLEIPSKDTPYDPSKDSILARAKGMFSGE</sequence>
<dbReference type="Proteomes" id="UP000054560">
    <property type="component" value="Unassembled WGS sequence"/>
</dbReference>
<dbReference type="OrthoDB" id="10261947at2759"/>